<sequence>MRKPVYYAYVAQESHPDSQGEKNTWWTKVGVAFPHHGKSGLNIVLTPVLPFPANWSCLSPGRKIIHHRIRAPSKPCRNHP</sequence>
<dbReference type="Proteomes" id="UP000254799">
    <property type="component" value="Unassembled WGS sequence"/>
</dbReference>
<dbReference type="EMBL" id="UGLC01000002">
    <property type="protein sequence ID" value="STT55341.1"/>
    <property type="molecule type" value="Genomic_DNA"/>
</dbReference>
<proteinExistence type="predicted"/>
<evidence type="ECO:0000313" key="2">
    <source>
        <dbReference type="Proteomes" id="UP000254799"/>
    </source>
</evidence>
<protein>
    <submittedName>
        <fullName evidence="1">ATP/GTP-binding protein remnant</fullName>
    </submittedName>
</protein>
<accession>A0A377WPS2</accession>
<dbReference type="AlphaFoldDB" id="A0A377WPS2"/>
<name>A0A377WPS2_KLEPN</name>
<reference evidence="1 2" key="1">
    <citation type="submission" date="2018-06" db="EMBL/GenBank/DDBJ databases">
        <authorList>
            <consortium name="Pathogen Informatics"/>
            <person name="Doyle S."/>
        </authorList>
    </citation>
    <scope>NUCLEOTIDE SEQUENCE [LARGE SCALE GENOMIC DNA]</scope>
    <source>
        <strain evidence="1 2">NCTC8849</strain>
    </source>
</reference>
<evidence type="ECO:0000313" key="1">
    <source>
        <dbReference type="EMBL" id="STT55341.1"/>
    </source>
</evidence>
<organism evidence="1 2">
    <name type="scientific">Klebsiella pneumoniae</name>
    <dbReference type="NCBI Taxonomy" id="573"/>
    <lineage>
        <taxon>Bacteria</taxon>
        <taxon>Pseudomonadati</taxon>
        <taxon>Pseudomonadota</taxon>
        <taxon>Gammaproteobacteria</taxon>
        <taxon>Enterobacterales</taxon>
        <taxon>Enterobacteriaceae</taxon>
        <taxon>Klebsiella/Raoultella group</taxon>
        <taxon>Klebsiella</taxon>
        <taxon>Klebsiella pneumoniae complex</taxon>
    </lineage>
</organism>
<gene>
    <name evidence="1" type="ORF">NCTC8849_03950</name>
</gene>